<dbReference type="EMBL" id="CP182909">
    <property type="protein sequence ID" value="XPM62835.1"/>
    <property type="molecule type" value="Genomic_DNA"/>
</dbReference>
<evidence type="ECO:0000313" key="1">
    <source>
        <dbReference type="EMBL" id="XPM62835.1"/>
    </source>
</evidence>
<dbReference type="Proteomes" id="UP000095472">
    <property type="component" value="Chromosome"/>
</dbReference>
<proteinExistence type="predicted"/>
<protein>
    <submittedName>
        <fullName evidence="1">Uncharacterized protein</fullName>
    </submittedName>
</protein>
<accession>A0ACD5GPZ1</accession>
<keyword evidence="2" id="KW-1185">Reference proteome</keyword>
<reference evidence="1 2" key="1">
    <citation type="journal article" date="2016" name="Genome Announc.">
        <title>Draft Genome Sequence of the Thermotolerant Cyanobacterium Desertifilum sp. IPPAS B-1220.</title>
        <authorList>
            <person name="Mironov K.S."/>
            <person name="Sinetova M.A."/>
            <person name="Bolatkhan K."/>
            <person name="Zayadan B.K."/>
            <person name="Ustinova V.V."/>
            <person name="Kupriyanova E.V."/>
            <person name="Skrypnik A.N."/>
            <person name="Gogoleva N.E."/>
            <person name="Gogolev Y.V."/>
            <person name="Los D.A."/>
        </authorList>
    </citation>
    <scope>NUCLEOTIDE SEQUENCE [LARGE SCALE GENOMIC DNA]</scope>
    <source>
        <strain evidence="1 2">IPPAS B-1220</strain>
    </source>
</reference>
<name>A0ACD5GPZ1_9CYAN</name>
<organism evidence="1 2">
    <name type="scientific">Desertifilum tharense IPPAS B-1220</name>
    <dbReference type="NCBI Taxonomy" id="1781255"/>
    <lineage>
        <taxon>Bacteria</taxon>
        <taxon>Bacillati</taxon>
        <taxon>Cyanobacteriota</taxon>
        <taxon>Cyanophyceae</taxon>
        <taxon>Desertifilales</taxon>
        <taxon>Desertifilaceae</taxon>
        <taxon>Desertifilum</taxon>
    </lineage>
</organism>
<gene>
    <name evidence="1" type="ORF">BH720_025270</name>
</gene>
<sequence length="125" mass="13503">MGVVLDTYSAHRYAPSQHFALSTNFPPPPHLPNPPSSFPLGTRNSELCTLFPHPPILFPTRNSELGTLHSFPPIPPSSSPLGTRNFALFSPHLPISPSPHPLPHSALSTQHFALTSPQASGYRVA</sequence>
<evidence type="ECO:0000313" key="2">
    <source>
        <dbReference type="Proteomes" id="UP000095472"/>
    </source>
</evidence>